<sequence>MIKSENLILRKTQLREQKADILKQIDEMTADMHRKDLEQFIRSGSPGQVDGKQLRLLQRKYQHLVNLEGSLNLEVAKARKRERQHSLDKLNKKIEVLEKKRKDSLYSRYLHFQSKIAALMEEDKKIKQEILEIKSRLHQHNREEIELDFRLPGLQEFLKKNYVQYPDKLEQLVEKSYNNNELALHPGPHDISKFVRGYSGKLNLDSGKVTELKPLECDLSLVRRNPSVMGEVVK</sequence>
<keyword evidence="1" id="KW-0175">Coiled coil</keyword>
<accession>A0A0F8WZ56</accession>
<proteinExistence type="predicted"/>
<gene>
    <name evidence="2" type="ORF">LCGC14_3009390</name>
</gene>
<organism evidence="2">
    <name type="scientific">marine sediment metagenome</name>
    <dbReference type="NCBI Taxonomy" id="412755"/>
    <lineage>
        <taxon>unclassified sequences</taxon>
        <taxon>metagenomes</taxon>
        <taxon>ecological metagenomes</taxon>
    </lineage>
</organism>
<dbReference type="AlphaFoldDB" id="A0A0F8WZ56"/>
<evidence type="ECO:0000313" key="2">
    <source>
        <dbReference type="EMBL" id="KKK61933.1"/>
    </source>
</evidence>
<reference evidence="2" key="1">
    <citation type="journal article" date="2015" name="Nature">
        <title>Complex archaea that bridge the gap between prokaryotes and eukaryotes.</title>
        <authorList>
            <person name="Spang A."/>
            <person name="Saw J.H."/>
            <person name="Jorgensen S.L."/>
            <person name="Zaremba-Niedzwiedzka K."/>
            <person name="Martijn J."/>
            <person name="Lind A.E."/>
            <person name="van Eijk R."/>
            <person name="Schleper C."/>
            <person name="Guy L."/>
            <person name="Ettema T.J."/>
        </authorList>
    </citation>
    <scope>NUCLEOTIDE SEQUENCE</scope>
</reference>
<name>A0A0F8WZ56_9ZZZZ</name>
<feature type="coiled-coil region" evidence="1">
    <location>
        <begin position="73"/>
        <end position="100"/>
    </location>
</feature>
<comment type="caution">
    <text evidence="2">The sequence shown here is derived from an EMBL/GenBank/DDBJ whole genome shotgun (WGS) entry which is preliminary data.</text>
</comment>
<evidence type="ECO:0000256" key="1">
    <source>
        <dbReference type="SAM" id="Coils"/>
    </source>
</evidence>
<protein>
    <submittedName>
        <fullName evidence="2">Uncharacterized protein</fullName>
    </submittedName>
</protein>
<dbReference type="EMBL" id="LAZR01062246">
    <property type="protein sequence ID" value="KKK61933.1"/>
    <property type="molecule type" value="Genomic_DNA"/>
</dbReference>